<dbReference type="STRING" id="1666911.HLUCCA11_19710"/>
<dbReference type="GO" id="GO:0051607">
    <property type="term" value="P:defense response to virus"/>
    <property type="evidence" value="ECO:0007669"/>
    <property type="project" value="UniProtKB-KW"/>
</dbReference>
<dbReference type="EMBL" id="LJZR01000039">
    <property type="protein sequence ID" value="KPQ33071.1"/>
    <property type="molecule type" value="Genomic_DNA"/>
</dbReference>
<name>A0A0P7ZJK1_9CYAN</name>
<dbReference type="InterPro" id="IPR052216">
    <property type="entry name" value="CRISPR_Csm3_endoribonuclease"/>
</dbReference>
<accession>A0A0P7ZJK1</accession>
<organism evidence="4 5">
    <name type="scientific">Phormidesmis priestleyi Ana</name>
    <dbReference type="NCBI Taxonomy" id="1666911"/>
    <lineage>
        <taxon>Bacteria</taxon>
        <taxon>Bacillati</taxon>
        <taxon>Cyanobacteriota</taxon>
        <taxon>Cyanophyceae</taxon>
        <taxon>Leptolyngbyales</taxon>
        <taxon>Leptolyngbyaceae</taxon>
        <taxon>Phormidesmis</taxon>
    </lineage>
</organism>
<evidence type="ECO:0000313" key="5">
    <source>
        <dbReference type="Proteomes" id="UP000050465"/>
    </source>
</evidence>
<dbReference type="Proteomes" id="UP000050465">
    <property type="component" value="Unassembled WGS sequence"/>
</dbReference>
<gene>
    <name evidence="4" type="ORF">HLUCCA11_19710</name>
</gene>
<evidence type="ECO:0000256" key="2">
    <source>
        <dbReference type="SAM" id="MobiDB-lite"/>
    </source>
</evidence>
<dbReference type="PANTHER" id="PTHR35579">
    <property type="entry name" value="CRISPR SYSTEM CMS ENDORIBONUCLEASE CSM3"/>
    <property type="match status" value="1"/>
</dbReference>
<evidence type="ECO:0000259" key="3">
    <source>
        <dbReference type="Pfam" id="PF03787"/>
    </source>
</evidence>
<dbReference type="PANTHER" id="PTHR35579:SF3">
    <property type="entry name" value="CRISPR SYSTEM CMS ENDORIBONUCLEASE CSM3"/>
    <property type="match status" value="1"/>
</dbReference>
<feature type="region of interest" description="Disordered" evidence="2">
    <location>
        <begin position="262"/>
        <end position="283"/>
    </location>
</feature>
<protein>
    <submittedName>
        <fullName evidence="4">Subtype III-B CRISPR-assocaited RAMP protein</fullName>
    </submittedName>
</protein>
<proteinExistence type="predicted"/>
<dbReference type="Pfam" id="PF03787">
    <property type="entry name" value="RAMPs"/>
    <property type="match status" value="1"/>
</dbReference>
<sequence>MIRLADIVQPTVSQPQTERIALTAIVNTALCVGAGGSSGSLADKPILKNAEGRLVIPASQLKGRLRHECEKLVRALGWPVCESPSAQKMCPQRAGLSETEENEFHRASYQLRPGPGQSHGDYQHHCLVCQLFGNPSLPARLQFSDLVCTEPEESIPEVLRPGVSINRRRRTAEEQKLYFLETSPANAGLRFEGALQLQPPWATINEANEAPNEAAFPFEKALILTGLKHIYALGGGKSAGLGWLTWEIRHDETTVPEEAWARLGNGAKSPDKTESGNPKEGTL</sequence>
<evidence type="ECO:0000313" key="4">
    <source>
        <dbReference type="EMBL" id="KPQ33071.1"/>
    </source>
</evidence>
<dbReference type="PATRIC" id="fig|1666911.3.peg.2290"/>
<dbReference type="AlphaFoldDB" id="A0A0P7ZJK1"/>
<dbReference type="InterPro" id="IPR005537">
    <property type="entry name" value="RAMP_III_fam"/>
</dbReference>
<feature type="domain" description="CRISPR type III-associated protein" evidence="3">
    <location>
        <begin position="28"/>
        <end position="244"/>
    </location>
</feature>
<evidence type="ECO:0000256" key="1">
    <source>
        <dbReference type="ARBA" id="ARBA00023118"/>
    </source>
</evidence>
<keyword evidence="1" id="KW-0051">Antiviral defense</keyword>
<reference evidence="4 5" key="1">
    <citation type="submission" date="2015-09" db="EMBL/GenBank/DDBJ databases">
        <title>Identification and resolution of microdiversity through metagenomic sequencing of parallel consortia.</title>
        <authorList>
            <person name="Nelson W.C."/>
            <person name="Romine M.F."/>
            <person name="Lindemann S.R."/>
        </authorList>
    </citation>
    <scope>NUCLEOTIDE SEQUENCE [LARGE SCALE GENOMIC DNA]</scope>
    <source>
        <strain evidence="4">Ana</strain>
    </source>
</reference>
<comment type="caution">
    <text evidence="4">The sequence shown here is derived from an EMBL/GenBank/DDBJ whole genome shotgun (WGS) entry which is preliminary data.</text>
</comment>